<dbReference type="GeneID" id="81376601"/>
<evidence type="ECO:0000256" key="2">
    <source>
        <dbReference type="SAM" id="MobiDB-lite"/>
    </source>
</evidence>
<dbReference type="AlphaFoldDB" id="A0A9W9SCG7"/>
<dbReference type="SUPFAM" id="SSF53067">
    <property type="entry name" value="Actin-like ATPase domain"/>
    <property type="match status" value="2"/>
</dbReference>
<dbReference type="Proteomes" id="UP001147747">
    <property type="component" value="Unassembled WGS sequence"/>
</dbReference>
<evidence type="ECO:0000313" key="3">
    <source>
        <dbReference type="EMBL" id="KAJ5376098.1"/>
    </source>
</evidence>
<feature type="region of interest" description="Disordered" evidence="2">
    <location>
        <begin position="105"/>
        <end position="174"/>
    </location>
</feature>
<feature type="region of interest" description="Disordered" evidence="2">
    <location>
        <begin position="539"/>
        <end position="606"/>
    </location>
</feature>
<dbReference type="RefSeq" id="XP_056481128.1">
    <property type="nucleotide sequence ID" value="XM_056637621.1"/>
</dbReference>
<dbReference type="Gene3D" id="3.90.640.60">
    <property type="match status" value="1"/>
</dbReference>
<dbReference type="SMART" id="SM00268">
    <property type="entry name" value="ACTIN"/>
    <property type="match status" value="1"/>
</dbReference>
<feature type="compositionally biased region" description="Polar residues" evidence="2">
    <location>
        <begin position="1"/>
        <end position="11"/>
    </location>
</feature>
<sequence length="698" mass="75043">MPLTRQQASRNQRGRARAQETRDQLQPAKKSRGLVPGERKFARRNPPLPLDHFLYPGREAHPMAPFRDEHLVLIAPGSELTLAQLGLPEAYCPAKLRLQTRMFPAEKPGEYEPHRIRKVTTTSTSTTAPTTTPGASGQPPKEDVEMKDDGASAPREETAEGTEKAETEPEPAQEVIYEEDVMSDEGAVYPIRDGRIVNRNALFALIQHVYNLLSPPLHTPILIVAQPSWTQTDREEITRFVFEHFSTPGFAYVDAALATAWGYGVLNALVIDVGKTKTDVSAVINSVPQRYGRGIALSGCGGDAMTDRLLELLGSKGFTREMCEQLKRSDIAEILPPGTALPGAAATAHQSTPAVHPGESAGGNFAPTEGASDNNGTDEGVLDVAAIVSGDTSEYLANMEKDKSTGKKVDPKQPNAQKERASFQFEEFVEMENDAQAGGSKRYKRNTREITVGVERFLAATPRQRAGPLLSNGILEDIASQVQYAINCCPNDKRNELWSNIIIVGAGSRVRGFNQALLGAITQKFLNSPSASIFTSEIPSTFSTPLPTGGTNTPAQMGPGQAQPSLQHHPAAHGLNPLLVAATHNNPGIPAAPGTPGMDQGQQHRAGHFQGPTVIKATKFPEYNSEFKGRPNSNAPGASSGPGSTSRGGHGPEEAAFLGAQVCAKIFFVIDQGQLKTFMARSEYNEFGPEGMGEFCIA</sequence>
<feature type="compositionally biased region" description="Polar residues" evidence="2">
    <location>
        <begin position="539"/>
        <end position="555"/>
    </location>
</feature>
<dbReference type="EMBL" id="JAPZBU010000012">
    <property type="protein sequence ID" value="KAJ5376098.1"/>
    <property type="molecule type" value="Genomic_DNA"/>
</dbReference>
<name>A0A9W9SCG7_9EURO</name>
<feature type="region of interest" description="Disordered" evidence="2">
    <location>
        <begin position="624"/>
        <end position="652"/>
    </location>
</feature>
<feature type="region of interest" description="Disordered" evidence="2">
    <location>
        <begin position="341"/>
        <end position="374"/>
    </location>
</feature>
<reference evidence="3" key="1">
    <citation type="submission" date="2022-12" db="EMBL/GenBank/DDBJ databases">
        <authorList>
            <person name="Petersen C."/>
        </authorList>
    </citation>
    <scope>NUCLEOTIDE SEQUENCE</scope>
    <source>
        <strain evidence="3">IBT 29677</strain>
    </source>
</reference>
<protein>
    <recommendedName>
        <fullName evidence="5">Chromatin remodeling complex subunit</fullName>
    </recommendedName>
</protein>
<dbReference type="Pfam" id="PF00022">
    <property type="entry name" value="Actin"/>
    <property type="match status" value="1"/>
</dbReference>
<accession>A0A9W9SCG7</accession>
<feature type="compositionally biased region" description="Low complexity" evidence="2">
    <location>
        <begin position="120"/>
        <end position="137"/>
    </location>
</feature>
<comment type="similarity">
    <text evidence="1">Belongs to the actin family.</text>
</comment>
<evidence type="ECO:0000256" key="1">
    <source>
        <dbReference type="RuleBase" id="RU000487"/>
    </source>
</evidence>
<dbReference type="Gene3D" id="3.30.420.40">
    <property type="match status" value="3"/>
</dbReference>
<feature type="region of interest" description="Disordered" evidence="2">
    <location>
        <begin position="1"/>
        <end position="46"/>
    </location>
</feature>
<keyword evidence="4" id="KW-1185">Reference proteome</keyword>
<dbReference type="InterPro" id="IPR004000">
    <property type="entry name" value="Actin"/>
</dbReference>
<proteinExistence type="inferred from homology"/>
<organism evidence="3 4">
    <name type="scientific">Penicillium cosmopolitanum</name>
    <dbReference type="NCBI Taxonomy" id="1131564"/>
    <lineage>
        <taxon>Eukaryota</taxon>
        <taxon>Fungi</taxon>
        <taxon>Dikarya</taxon>
        <taxon>Ascomycota</taxon>
        <taxon>Pezizomycotina</taxon>
        <taxon>Eurotiomycetes</taxon>
        <taxon>Eurotiomycetidae</taxon>
        <taxon>Eurotiales</taxon>
        <taxon>Aspergillaceae</taxon>
        <taxon>Penicillium</taxon>
    </lineage>
</organism>
<dbReference type="PANTHER" id="PTHR11937">
    <property type="entry name" value="ACTIN"/>
    <property type="match status" value="1"/>
</dbReference>
<feature type="compositionally biased region" description="Low complexity" evidence="2">
    <location>
        <begin position="631"/>
        <end position="647"/>
    </location>
</feature>
<reference evidence="3" key="2">
    <citation type="journal article" date="2023" name="IMA Fungus">
        <title>Comparative genomic study of the Penicillium genus elucidates a diverse pangenome and 15 lateral gene transfer events.</title>
        <authorList>
            <person name="Petersen C."/>
            <person name="Sorensen T."/>
            <person name="Nielsen M.R."/>
            <person name="Sondergaard T.E."/>
            <person name="Sorensen J.L."/>
            <person name="Fitzpatrick D.A."/>
            <person name="Frisvad J.C."/>
            <person name="Nielsen K.L."/>
        </authorList>
    </citation>
    <scope>NUCLEOTIDE SEQUENCE</scope>
    <source>
        <strain evidence="3">IBT 29677</strain>
    </source>
</reference>
<dbReference type="InterPro" id="IPR043129">
    <property type="entry name" value="ATPase_NBD"/>
</dbReference>
<comment type="caution">
    <text evidence="3">The sequence shown here is derived from an EMBL/GenBank/DDBJ whole genome shotgun (WGS) entry which is preliminary data.</text>
</comment>
<dbReference type="OrthoDB" id="74201at2759"/>
<feature type="compositionally biased region" description="Basic and acidic residues" evidence="2">
    <location>
        <begin position="140"/>
        <end position="167"/>
    </location>
</feature>
<evidence type="ECO:0000313" key="4">
    <source>
        <dbReference type="Proteomes" id="UP001147747"/>
    </source>
</evidence>
<evidence type="ECO:0008006" key="5">
    <source>
        <dbReference type="Google" id="ProtNLM"/>
    </source>
</evidence>
<gene>
    <name evidence="3" type="ORF">N7509_012984</name>
</gene>